<feature type="domain" description="TonB-dependent receptor-like beta-barrel" evidence="14">
    <location>
        <begin position="240"/>
        <end position="670"/>
    </location>
</feature>
<dbReference type="eggNOG" id="COG4771">
    <property type="taxonomic scope" value="Bacteria"/>
</dbReference>
<dbReference type="PANTHER" id="PTHR30069">
    <property type="entry name" value="TONB-DEPENDENT OUTER MEMBRANE RECEPTOR"/>
    <property type="match status" value="1"/>
</dbReference>
<keyword evidence="10 11" id="KW-0998">Cell outer membrane</keyword>
<dbReference type="SUPFAM" id="SSF56935">
    <property type="entry name" value="Porins"/>
    <property type="match status" value="1"/>
</dbReference>
<dbReference type="InterPro" id="IPR011276">
    <property type="entry name" value="TonB_haem/Hb_rcpt"/>
</dbReference>
<feature type="signal peptide" evidence="13">
    <location>
        <begin position="1"/>
        <end position="31"/>
    </location>
</feature>
<dbReference type="STRING" id="228410.NE1540"/>
<evidence type="ECO:0000256" key="8">
    <source>
        <dbReference type="ARBA" id="ARBA00023136"/>
    </source>
</evidence>
<evidence type="ECO:0000313" key="17">
    <source>
        <dbReference type="Proteomes" id="UP000001416"/>
    </source>
</evidence>
<dbReference type="Pfam" id="PF07715">
    <property type="entry name" value="Plug"/>
    <property type="match status" value="1"/>
</dbReference>
<organism evidence="16 17">
    <name type="scientific">Nitrosomonas europaea (strain ATCC 19718 / CIP 103999 / KCTC 2705 / NBRC 14298)</name>
    <dbReference type="NCBI Taxonomy" id="228410"/>
    <lineage>
        <taxon>Bacteria</taxon>
        <taxon>Pseudomonadati</taxon>
        <taxon>Pseudomonadota</taxon>
        <taxon>Betaproteobacteria</taxon>
        <taxon>Nitrosomonadales</taxon>
        <taxon>Nitrosomonadaceae</taxon>
        <taxon>Nitrosomonas</taxon>
    </lineage>
</organism>
<dbReference type="RefSeq" id="WP_011112106.1">
    <property type="nucleotide sequence ID" value="NC_004757.1"/>
</dbReference>
<gene>
    <name evidence="16" type="ordered locus">NE1540</name>
</gene>
<dbReference type="InterPro" id="IPR012910">
    <property type="entry name" value="Plug_dom"/>
</dbReference>
<proteinExistence type="inferred from homology"/>
<dbReference type="KEGG" id="neu:NE1540"/>
<dbReference type="HOGENOM" id="CLU_008287_19_3_4"/>
<dbReference type="NCBIfam" id="TIGR01785">
    <property type="entry name" value="TonB-hemin"/>
    <property type="match status" value="1"/>
</dbReference>
<evidence type="ECO:0000256" key="11">
    <source>
        <dbReference type="PROSITE-ProRule" id="PRU01360"/>
    </source>
</evidence>
<reference evidence="16 17" key="1">
    <citation type="journal article" date="2003" name="J. Bacteriol.">
        <title>Complete genome sequence of the ammonia-oxidizing bacterium and obligate chemolithoautotroph Nitrosomonas europaea.</title>
        <authorList>
            <person name="Chain P."/>
            <person name="Lamerdin J."/>
            <person name="Larimer F."/>
            <person name="Regala W."/>
            <person name="Land M."/>
            <person name="Hauser L."/>
            <person name="Hooper A."/>
            <person name="Klotz M."/>
            <person name="Norton J."/>
            <person name="Sayavedra-Soto L."/>
            <person name="Arciero D."/>
            <person name="Hommes N."/>
            <person name="Whittaker M."/>
            <person name="Arp D."/>
        </authorList>
    </citation>
    <scope>NUCLEOTIDE SEQUENCE [LARGE SCALE GENOMIC DNA]</scope>
    <source>
        <strain evidence="17">ATCC 19718 / CIP 103999 / KCTC 2705 / NBRC 14298</strain>
    </source>
</reference>
<evidence type="ECO:0000256" key="10">
    <source>
        <dbReference type="ARBA" id="ARBA00023237"/>
    </source>
</evidence>
<dbReference type="GO" id="GO:0015232">
    <property type="term" value="F:heme transmembrane transporter activity"/>
    <property type="evidence" value="ECO:0007669"/>
    <property type="project" value="InterPro"/>
</dbReference>
<feature type="chain" id="PRO_5004297241" evidence="13">
    <location>
        <begin position="32"/>
        <end position="697"/>
    </location>
</feature>
<evidence type="ECO:0000256" key="13">
    <source>
        <dbReference type="SAM" id="SignalP"/>
    </source>
</evidence>
<dbReference type="InterPro" id="IPR039426">
    <property type="entry name" value="TonB-dep_rcpt-like"/>
</dbReference>
<dbReference type="PROSITE" id="PS52016">
    <property type="entry name" value="TONB_DEPENDENT_REC_3"/>
    <property type="match status" value="1"/>
</dbReference>
<dbReference type="Proteomes" id="UP000001416">
    <property type="component" value="Chromosome"/>
</dbReference>
<keyword evidence="8 11" id="KW-0472">Membrane</keyword>
<dbReference type="PANTHER" id="PTHR30069:SF41">
    <property type="entry name" value="HEME_HEMOPEXIN UTILIZATION PROTEIN C"/>
    <property type="match status" value="1"/>
</dbReference>
<accession>Q82UF0</accession>
<dbReference type="AlphaFoldDB" id="Q82UF0"/>
<dbReference type="GO" id="GO:0009279">
    <property type="term" value="C:cell outer membrane"/>
    <property type="evidence" value="ECO:0007669"/>
    <property type="project" value="UniProtKB-SubCell"/>
</dbReference>
<dbReference type="EMBL" id="AL954747">
    <property type="protein sequence ID" value="CAD85451.1"/>
    <property type="molecule type" value="Genomic_DNA"/>
</dbReference>
<dbReference type="Pfam" id="PF00593">
    <property type="entry name" value="TonB_dep_Rec_b-barrel"/>
    <property type="match status" value="1"/>
</dbReference>
<dbReference type="GO" id="GO:0015344">
    <property type="term" value="F:siderophore uptake transmembrane transporter activity"/>
    <property type="evidence" value="ECO:0007669"/>
    <property type="project" value="TreeGrafter"/>
</dbReference>
<dbReference type="InterPro" id="IPR037066">
    <property type="entry name" value="Plug_dom_sf"/>
</dbReference>
<dbReference type="Gene3D" id="2.40.170.20">
    <property type="entry name" value="TonB-dependent receptor, beta-barrel domain"/>
    <property type="match status" value="1"/>
</dbReference>
<dbReference type="PhylomeDB" id="Q82UF0"/>
<dbReference type="Gene3D" id="2.170.130.10">
    <property type="entry name" value="TonB-dependent receptor, plug domain"/>
    <property type="match status" value="1"/>
</dbReference>
<evidence type="ECO:0000256" key="6">
    <source>
        <dbReference type="ARBA" id="ARBA00022729"/>
    </source>
</evidence>
<comment type="subcellular location">
    <subcellularLocation>
        <location evidence="1 11">Cell outer membrane</location>
        <topology evidence="1 11">Multi-pass membrane protein</topology>
    </subcellularLocation>
</comment>
<keyword evidence="6 13" id="KW-0732">Signal</keyword>
<name>Q82UF0_NITEU</name>
<dbReference type="InterPro" id="IPR000531">
    <property type="entry name" value="Beta-barrel_TonB"/>
</dbReference>
<protein>
    <submittedName>
        <fullName evidence="16">TonB-dependent receptor protein</fullName>
    </submittedName>
</protein>
<evidence type="ECO:0000256" key="2">
    <source>
        <dbReference type="ARBA" id="ARBA00009810"/>
    </source>
</evidence>
<sequence length="697" mass="77920">MFSRFKCRSAGWKVYLATTVTFSLFIHPAHAETASADTEPAGKLITATNLQEVTVTATRTSRKVSEIPESVSVVDTEQIRTRQAADIGDVLRYLPNIDLGGGPRNLGISPTIRGMADDRILFLLDGARQDFNRGHNARIFTDPSLLKRVDVMRGPASAIWGSGALGGVISFTTLDATDLLRPGERSGIKVRGGFQSMNEQYIPGTSIYGLVGEEFDYLLDFSYRNAADDIRHGDGSKLQNSQFQSYAGLAKFNWTPGDHRFTFSTQTFDQTGKVPANSQTASTPDTLVDRDTEQRNYTLRYRYENPDNTWLNPEVLVYHNTTHSLEKRLLDRRRDETDFSTTGINARNSSRLDLSSFATQLITYGVDYFHNEAKGKRNGAIRPEFPRGNADVVGVFLQDEITLWDRLSLIPGVRWDYFRSEAEGMATSANKNDRVNFKIGGLFKVTEWFSLIGNYSEAFRAPTLGELFTTGTHFTCGPGCANLFVPNPNLKPETAFNKEVGARIQKSDLLYEDDRLAIRGAYFHNKVKDFVDLMVDFVFFPVPGNPGRGGVTTSDNVRDAVLEGFEIEANYAAKYGYTGFSYSQTRGYNRTDGGVLSNVQPDRWIVMAGLNWPTYDLSLGWRSSIIEAQNRVPTGGTPTPGYTLHDLTLTWLPQNGSLKGVRLDFGIDNLTDKDYRRHLNVLRDPGRNYKLAVSYQF</sequence>
<keyword evidence="4 11" id="KW-1134">Transmembrane beta strand</keyword>
<dbReference type="GO" id="GO:0044718">
    <property type="term" value="P:siderophore transmembrane transport"/>
    <property type="evidence" value="ECO:0007669"/>
    <property type="project" value="TreeGrafter"/>
</dbReference>
<evidence type="ECO:0000256" key="4">
    <source>
        <dbReference type="ARBA" id="ARBA00022452"/>
    </source>
</evidence>
<keyword evidence="17" id="KW-1185">Reference proteome</keyword>
<evidence type="ECO:0000256" key="12">
    <source>
        <dbReference type="RuleBase" id="RU003357"/>
    </source>
</evidence>
<dbReference type="NCBIfam" id="TIGR01786">
    <property type="entry name" value="TonB-hemlactrns"/>
    <property type="match status" value="1"/>
</dbReference>
<dbReference type="GeneID" id="87104712"/>
<evidence type="ECO:0000313" key="16">
    <source>
        <dbReference type="EMBL" id="CAD85451.1"/>
    </source>
</evidence>
<comment type="similarity">
    <text evidence="2 11 12">Belongs to the TonB-dependent receptor family.</text>
</comment>
<keyword evidence="7 12" id="KW-0798">TonB box</keyword>
<evidence type="ECO:0000256" key="9">
    <source>
        <dbReference type="ARBA" id="ARBA00023170"/>
    </source>
</evidence>
<keyword evidence="9 16" id="KW-0675">Receptor</keyword>
<dbReference type="InterPro" id="IPR010949">
    <property type="entry name" value="TonB_Hb/transfer/lactofer_rcpt"/>
</dbReference>
<dbReference type="OrthoDB" id="9790771at2"/>
<dbReference type="InterPro" id="IPR036942">
    <property type="entry name" value="Beta-barrel_TonB_sf"/>
</dbReference>
<evidence type="ECO:0000256" key="3">
    <source>
        <dbReference type="ARBA" id="ARBA00022448"/>
    </source>
</evidence>
<keyword evidence="5 11" id="KW-0812">Transmembrane</keyword>
<evidence type="ECO:0000256" key="7">
    <source>
        <dbReference type="ARBA" id="ARBA00023077"/>
    </source>
</evidence>
<evidence type="ECO:0000256" key="1">
    <source>
        <dbReference type="ARBA" id="ARBA00004571"/>
    </source>
</evidence>
<dbReference type="CDD" id="cd01347">
    <property type="entry name" value="ligand_gated_channel"/>
    <property type="match status" value="1"/>
</dbReference>
<feature type="domain" description="TonB-dependent receptor plug" evidence="15">
    <location>
        <begin position="64"/>
        <end position="168"/>
    </location>
</feature>
<keyword evidence="3 11" id="KW-0813">Transport</keyword>
<evidence type="ECO:0000256" key="5">
    <source>
        <dbReference type="ARBA" id="ARBA00022692"/>
    </source>
</evidence>
<evidence type="ECO:0000259" key="15">
    <source>
        <dbReference type="Pfam" id="PF07715"/>
    </source>
</evidence>
<evidence type="ECO:0000259" key="14">
    <source>
        <dbReference type="Pfam" id="PF00593"/>
    </source>
</evidence>